<dbReference type="FunFam" id="2.40.70.10:FF:000021">
    <property type="entry name" value="Aspartyl protease AED1"/>
    <property type="match status" value="1"/>
</dbReference>
<dbReference type="GO" id="GO:0006508">
    <property type="term" value="P:proteolysis"/>
    <property type="evidence" value="ECO:0007669"/>
    <property type="project" value="InterPro"/>
</dbReference>
<feature type="domain" description="Peptidase A1" evidence="4">
    <location>
        <begin position="117"/>
        <end position="458"/>
    </location>
</feature>
<dbReference type="PROSITE" id="PS51767">
    <property type="entry name" value="PEPTIDASE_A1"/>
    <property type="match status" value="1"/>
</dbReference>
<dbReference type="Proteomes" id="UP001055439">
    <property type="component" value="Chromosome 4"/>
</dbReference>
<organism evidence="5 6">
    <name type="scientific">Musa troglodytarum</name>
    <name type="common">fe'i banana</name>
    <dbReference type="NCBI Taxonomy" id="320322"/>
    <lineage>
        <taxon>Eukaryota</taxon>
        <taxon>Viridiplantae</taxon>
        <taxon>Streptophyta</taxon>
        <taxon>Embryophyta</taxon>
        <taxon>Tracheophyta</taxon>
        <taxon>Spermatophyta</taxon>
        <taxon>Magnoliopsida</taxon>
        <taxon>Liliopsida</taxon>
        <taxon>Zingiberales</taxon>
        <taxon>Musaceae</taxon>
        <taxon>Musa</taxon>
    </lineage>
</organism>
<gene>
    <name evidence="5" type="ORF">MUK42_32287</name>
</gene>
<accession>A0A9E7FFL9</accession>
<evidence type="ECO:0000313" key="6">
    <source>
        <dbReference type="Proteomes" id="UP001055439"/>
    </source>
</evidence>
<comment type="similarity">
    <text evidence="1">Belongs to the peptidase A1 family.</text>
</comment>
<dbReference type="Pfam" id="PF14543">
    <property type="entry name" value="TAXi_N"/>
    <property type="match status" value="1"/>
</dbReference>
<dbReference type="InterPro" id="IPR032861">
    <property type="entry name" value="TAXi_N"/>
</dbReference>
<feature type="active site" evidence="2">
    <location>
        <position position="133"/>
    </location>
</feature>
<dbReference type="AlphaFoldDB" id="A0A9E7FFL9"/>
<feature type="active site" evidence="2">
    <location>
        <position position="339"/>
    </location>
</feature>
<reference evidence="5" key="1">
    <citation type="submission" date="2022-05" db="EMBL/GenBank/DDBJ databases">
        <title>The Musa troglodytarum L. genome provides insights into the mechanism of non-climacteric behaviour and enrichment of carotenoids.</title>
        <authorList>
            <person name="Wang J."/>
        </authorList>
    </citation>
    <scope>NUCLEOTIDE SEQUENCE</scope>
    <source>
        <tissue evidence="5">Leaf</tissue>
    </source>
</reference>
<evidence type="ECO:0000313" key="5">
    <source>
        <dbReference type="EMBL" id="URD94625.1"/>
    </source>
</evidence>
<dbReference type="InterPro" id="IPR033873">
    <property type="entry name" value="CND41-like"/>
</dbReference>
<dbReference type="OrthoDB" id="2747330at2759"/>
<feature type="signal peptide" evidence="3">
    <location>
        <begin position="1"/>
        <end position="26"/>
    </location>
</feature>
<dbReference type="GO" id="GO:0004190">
    <property type="term" value="F:aspartic-type endopeptidase activity"/>
    <property type="evidence" value="ECO:0007669"/>
    <property type="project" value="InterPro"/>
</dbReference>
<keyword evidence="3" id="KW-0732">Signal</keyword>
<proteinExistence type="inferred from homology"/>
<dbReference type="SUPFAM" id="SSF50630">
    <property type="entry name" value="Acid proteases"/>
    <property type="match status" value="1"/>
</dbReference>
<dbReference type="InterPro" id="IPR021109">
    <property type="entry name" value="Peptidase_aspartic_dom_sf"/>
</dbReference>
<dbReference type="Gene3D" id="2.40.70.10">
    <property type="entry name" value="Acid Proteases"/>
    <property type="match status" value="2"/>
</dbReference>
<feature type="chain" id="PRO_5038343681" evidence="3">
    <location>
        <begin position="27"/>
        <end position="463"/>
    </location>
</feature>
<dbReference type="PANTHER" id="PTHR13683">
    <property type="entry name" value="ASPARTYL PROTEASES"/>
    <property type="match status" value="1"/>
</dbReference>
<dbReference type="PANTHER" id="PTHR13683:SF827">
    <property type="entry name" value="PEPTIDASE A1 DOMAIN-CONTAINING PROTEIN"/>
    <property type="match status" value="1"/>
</dbReference>
<dbReference type="EMBL" id="CP097506">
    <property type="protein sequence ID" value="URD94625.1"/>
    <property type="molecule type" value="Genomic_DNA"/>
</dbReference>
<evidence type="ECO:0000256" key="1">
    <source>
        <dbReference type="ARBA" id="ARBA00007447"/>
    </source>
</evidence>
<protein>
    <submittedName>
        <fullName evidence="5">Aspartic proteinase</fullName>
    </submittedName>
</protein>
<dbReference type="CDD" id="cd05472">
    <property type="entry name" value="cnd41_like"/>
    <property type="match status" value="1"/>
</dbReference>
<evidence type="ECO:0000259" key="4">
    <source>
        <dbReference type="PROSITE" id="PS51767"/>
    </source>
</evidence>
<dbReference type="InterPro" id="IPR001461">
    <property type="entry name" value="Aspartic_peptidase_A1"/>
</dbReference>
<dbReference type="InterPro" id="IPR033121">
    <property type="entry name" value="PEPTIDASE_A1"/>
</dbReference>
<evidence type="ECO:0000256" key="2">
    <source>
        <dbReference type="PIRSR" id="PIRSR601461-1"/>
    </source>
</evidence>
<keyword evidence="6" id="KW-1185">Reference proteome</keyword>
<name>A0A9E7FFL9_9LILI</name>
<dbReference type="InterPro" id="IPR032799">
    <property type="entry name" value="TAXi_C"/>
</dbReference>
<dbReference type="PROSITE" id="PS00141">
    <property type="entry name" value="ASP_PROTEASE"/>
    <property type="match status" value="1"/>
</dbReference>
<dbReference type="Pfam" id="PF14541">
    <property type="entry name" value="TAXi_C"/>
    <property type="match status" value="1"/>
</dbReference>
<evidence type="ECO:0000256" key="3">
    <source>
        <dbReference type="SAM" id="SignalP"/>
    </source>
</evidence>
<dbReference type="FunFam" id="2.40.70.10:FF:000049">
    <property type="entry name" value="Aspartyl protease AED1"/>
    <property type="match status" value="1"/>
</dbReference>
<dbReference type="InterPro" id="IPR001969">
    <property type="entry name" value="Aspartic_peptidase_AS"/>
</dbReference>
<sequence>MAGLPISLLHRIFLLLLLVGSSSVHCSRETYSIHELRWGETGASQSTSGRRAGRAAGATMLEMRQHLQSPRPMLKLLIDDEARAESLQSRIKDPMEESTSEAQVPLVSGIKLQTLNYVVTMGVGGKNMTVIVDTGSDLTWVQCKPCSYCHSQHDPLFDASASPSYRSITCNSTTCYSLLRAATGKAGVCGADRSTCDYALSYGDGSYTRGVLGRERIDIGGASIGGFIFGCGRRNHGLFGGTAGLMGLGRTQLSLVSQTTSQFGGFFSYCLPTRILNSSGSLVLGDDPALYRNSTPVSYTRMVSDPRQAPFYFLNLTGASVGGVPLDAAGFSDGRTLIDSGTVITRLPPSVYQTLKAEFVRQFSGYPPAPSFSILDTCFNLSAYEEVKVPKLRLGFEGGAEMTVDVTGIFYFAKRDASQVCLAIASLRFDDQVGIIGNYQQKNQRVVYDTVASRIGFAEEACS</sequence>